<evidence type="ECO:0000256" key="1">
    <source>
        <dbReference type="SAM" id="Phobius"/>
    </source>
</evidence>
<accession>A0ABY5J1K3</accession>
<evidence type="ECO:0008006" key="4">
    <source>
        <dbReference type="Google" id="ProtNLM"/>
    </source>
</evidence>
<dbReference type="RefSeq" id="WP_256541844.1">
    <property type="nucleotide sequence ID" value="NZ_CP101808.1"/>
</dbReference>
<dbReference type="EMBL" id="CP101808">
    <property type="protein sequence ID" value="UUD37142.1"/>
    <property type="molecule type" value="Genomic_DNA"/>
</dbReference>
<sequence>MNNKHNQDNQKIDVTSNVPQIQPTTYLQPYQTQAAPYQQLIQKQPSMTKRIISSVIAVGVPVAITAGVVIAFLSLNKQSNDDQLQKMKLIVKNLSLNVDKKAEKEAFTVQNKDLQLIGVVPNEYSVSSHIQICFPRI</sequence>
<gene>
    <name evidence="2" type="ORF">NPA09_01020</name>
</gene>
<feature type="transmembrane region" description="Helical" evidence="1">
    <location>
        <begin position="51"/>
        <end position="75"/>
    </location>
</feature>
<organism evidence="2 3">
    <name type="scientific">Mycoplasmopsis equigenitalium</name>
    <dbReference type="NCBI Taxonomy" id="114883"/>
    <lineage>
        <taxon>Bacteria</taxon>
        <taxon>Bacillati</taxon>
        <taxon>Mycoplasmatota</taxon>
        <taxon>Mycoplasmoidales</taxon>
        <taxon>Metamycoplasmataceae</taxon>
        <taxon>Mycoplasmopsis</taxon>
    </lineage>
</organism>
<reference evidence="2" key="1">
    <citation type="submission" date="2022-07" db="EMBL/GenBank/DDBJ databases">
        <title>Complete genome of Mycoplasma equigenitalium type strain T37.</title>
        <authorList>
            <person name="Spergser J."/>
        </authorList>
    </citation>
    <scope>NUCLEOTIDE SEQUENCE</scope>
    <source>
        <strain evidence="2">T37</strain>
    </source>
</reference>
<evidence type="ECO:0000313" key="3">
    <source>
        <dbReference type="Proteomes" id="UP001059576"/>
    </source>
</evidence>
<protein>
    <recommendedName>
        <fullName evidence="4">Cell division protein FtsL</fullName>
    </recommendedName>
</protein>
<keyword evidence="1" id="KW-0472">Membrane</keyword>
<name>A0ABY5J1K3_9BACT</name>
<proteinExistence type="predicted"/>
<keyword evidence="1" id="KW-1133">Transmembrane helix</keyword>
<keyword evidence="3" id="KW-1185">Reference proteome</keyword>
<dbReference type="Proteomes" id="UP001059576">
    <property type="component" value="Chromosome"/>
</dbReference>
<keyword evidence="1" id="KW-0812">Transmembrane</keyword>
<evidence type="ECO:0000313" key="2">
    <source>
        <dbReference type="EMBL" id="UUD37142.1"/>
    </source>
</evidence>